<protein>
    <submittedName>
        <fullName evidence="2">Uncharacterized protein</fullName>
    </submittedName>
</protein>
<dbReference type="KEGG" id="rpq:rpr22_0750"/>
<keyword evidence="1" id="KW-0812">Transmembrane</keyword>
<dbReference type="EMBL" id="CP001584">
    <property type="protein sequence ID" value="ADE30262.1"/>
    <property type="molecule type" value="Genomic_DNA"/>
</dbReference>
<organism evidence="2 3">
    <name type="scientific">Rickettsia prowazekii (strain Rp22)</name>
    <dbReference type="NCBI Taxonomy" id="449216"/>
    <lineage>
        <taxon>Bacteria</taxon>
        <taxon>Pseudomonadati</taxon>
        <taxon>Pseudomonadota</taxon>
        <taxon>Alphaproteobacteria</taxon>
        <taxon>Rickettsiales</taxon>
        <taxon>Rickettsiaceae</taxon>
        <taxon>Rickettsieae</taxon>
        <taxon>Rickettsia</taxon>
        <taxon>typhus group</taxon>
    </lineage>
</organism>
<evidence type="ECO:0000256" key="1">
    <source>
        <dbReference type="SAM" id="Phobius"/>
    </source>
</evidence>
<evidence type="ECO:0000313" key="3">
    <source>
        <dbReference type="Proteomes" id="UP000006931"/>
    </source>
</evidence>
<dbReference type="Proteomes" id="UP000006931">
    <property type="component" value="Chromosome"/>
</dbReference>
<sequence length="51" mass="5923">MVVEDVNTVNIGYSAIGRWKGKKKRRTRKSKNLIVFLVVAKILEFYIAVRN</sequence>
<dbReference type="PATRIC" id="fig|449216.3.peg.720"/>
<reference evidence="2 3" key="1">
    <citation type="journal article" date="2010" name="Genome Res.">
        <title>Genomic, proteomic, and transcriptomic analysis of virulent and avirulent Rickettsia prowazekii reveals its adaptive mutation capabilities.</title>
        <authorList>
            <person name="Bechah Y."/>
            <person name="El Karkouri K."/>
            <person name="Mediannikov O."/>
            <person name="Leroy Q."/>
            <person name="Pelletier N."/>
            <person name="Robert C."/>
            <person name="Medigue C."/>
            <person name="Mege J.L."/>
            <person name="Raoult D."/>
        </authorList>
    </citation>
    <scope>NUCLEOTIDE SEQUENCE [LARGE SCALE GENOMIC DNA]</scope>
    <source>
        <strain evidence="2 3">Rp22</strain>
    </source>
</reference>
<name>D5AXX3_RICPP</name>
<dbReference type="GeneID" id="68902272"/>
<dbReference type="RefSeq" id="WP_004598897.1">
    <property type="nucleotide sequence ID" value="NC_017560.1"/>
</dbReference>
<keyword evidence="1" id="KW-0472">Membrane</keyword>
<accession>D5AXX3</accession>
<proteinExistence type="predicted"/>
<dbReference type="AlphaFoldDB" id="D5AXX3"/>
<evidence type="ECO:0000313" key="2">
    <source>
        <dbReference type="EMBL" id="ADE30262.1"/>
    </source>
</evidence>
<keyword evidence="1" id="KW-1133">Transmembrane helix</keyword>
<gene>
    <name evidence="2" type="ORF">rpr22_0750</name>
</gene>
<dbReference type="HOGENOM" id="CLU_3103297_0_0_5"/>
<feature type="transmembrane region" description="Helical" evidence="1">
    <location>
        <begin position="32"/>
        <end position="49"/>
    </location>
</feature>